<evidence type="ECO:0000313" key="2">
    <source>
        <dbReference type="EMBL" id="ANW12242.1"/>
    </source>
</evidence>
<dbReference type="Pfam" id="PF06024">
    <property type="entry name" value="Orf78"/>
    <property type="match status" value="1"/>
</dbReference>
<proteinExistence type="predicted"/>
<reference evidence="2" key="1">
    <citation type="submission" date="2016-01" db="EMBL/GenBank/DDBJ databases">
        <authorList>
            <person name="Oliw E.H."/>
        </authorList>
    </citation>
    <scope>NUCLEOTIDE SEQUENCE</scope>
    <source>
        <strain evidence="2">164</strain>
    </source>
</reference>
<protein>
    <submittedName>
        <fullName evidence="2">Ac79</fullName>
    </submittedName>
</protein>
<dbReference type="EMBL" id="KU659593">
    <property type="protein sequence ID" value="ANW12242.1"/>
    <property type="molecule type" value="Genomic_DNA"/>
</dbReference>
<name>A0A1B1V5F4_9ABAC</name>
<evidence type="ECO:0000256" key="1">
    <source>
        <dbReference type="SAM" id="Phobius"/>
    </source>
</evidence>
<feature type="transmembrane region" description="Helical" evidence="1">
    <location>
        <begin position="75"/>
        <end position="100"/>
    </location>
</feature>
<gene>
    <name evidence="2" type="primary">masp1.9</name>
</gene>
<sequence length="117" mass="13329">MSLDVPYERLGLNSKIEYIPLKLAIEDVDNVTTTKTDMSNKTNASNFVKQTANSSPESFYDNGGGSDIYYNNNNMLHFITICMLTVFCVIVLLYAVYYFIILRDRHSNALNPQLLFV</sequence>
<keyword evidence="1" id="KW-1133">Transmembrane helix</keyword>
<keyword evidence="1" id="KW-0812">Transmembrane</keyword>
<keyword evidence="1" id="KW-0472">Membrane</keyword>
<dbReference type="InterPro" id="IPR009261">
    <property type="entry name" value="AcMNPV_AC78"/>
</dbReference>
<organism evidence="2">
    <name type="scientific">Malacosoma sp. alphabaculovirus</name>
    <dbReference type="NCBI Taxonomy" id="1881632"/>
    <lineage>
        <taxon>Viruses</taxon>
        <taxon>Viruses incertae sedis</taxon>
        <taxon>Naldaviricetes</taxon>
        <taxon>Lefavirales</taxon>
        <taxon>Baculoviridae</taxon>
        <taxon>Alphabaculovirus</taxon>
    </lineage>
</organism>
<accession>A0A1B1V5F4</accession>